<dbReference type="Proteomes" id="UP000178249">
    <property type="component" value="Unassembled WGS sequence"/>
</dbReference>
<dbReference type="EMBL" id="MFKP01000008">
    <property type="protein sequence ID" value="OGG44460.1"/>
    <property type="molecule type" value="Genomic_DNA"/>
</dbReference>
<sequence length="179" mass="20086">MTGKRGGTLLFDACPKSTWVGIHQIHDSKAPGGITFYPGIDLYYEPEDLPVILSVAEEMDSLERPPVVYMNLVQFTIDTLVMFDLKTDDLSFLKPLMNPLIASVLEEATRDQGIRIVMASATDVSGKLLPNIMEFYELKGFFAVQICEEVPGEPDKPRTLWATKLKSINWDPIPSFIDF</sequence>
<reference evidence="1 2" key="1">
    <citation type="journal article" date="2016" name="Nat. Commun.">
        <title>Thousands of microbial genomes shed light on interconnected biogeochemical processes in an aquifer system.</title>
        <authorList>
            <person name="Anantharaman K."/>
            <person name="Brown C.T."/>
            <person name="Hug L.A."/>
            <person name="Sharon I."/>
            <person name="Castelle C.J."/>
            <person name="Probst A.J."/>
            <person name="Thomas B.C."/>
            <person name="Singh A."/>
            <person name="Wilkins M.J."/>
            <person name="Karaoz U."/>
            <person name="Brodie E.L."/>
            <person name="Williams K.H."/>
            <person name="Hubbard S.S."/>
            <person name="Banfield J.F."/>
        </authorList>
    </citation>
    <scope>NUCLEOTIDE SEQUENCE [LARGE SCALE GENOMIC DNA]</scope>
</reference>
<protein>
    <submittedName>
        <fullName evidence="1">Uncharacterized protein</fullName>
    </submittedName>
</protein>
<organism evidence="1 2">
    <name type="scientific">Candidatus Kaiserbacteria bacterium RIFCSPHIGHO2_01_FULL_48_10</name>
    <dbReference type="NCBI Taxonomy" id="1798476"/>
    <lineage>
        <taxon>Bacteria</taxon>
        <taxon>Candidatus Kaiseribacteriota</taxon>
    </lineage>
</organism>
<evidence type="ECO:0000313" key="1">
    <source>
        <dbReference type="EMBL" id="OGG44460.1"/>
    </source>
</evidence>
<dbReference type="AlphaFoldDB" id="A0A1F6C5Q9"/>
<evidence type="ECO:0000313" key="2">
    <source>
        <dbReference type="Proteomes" id="UP000178249"/>
    </source>
</evidence>
<accession>A0A1F6C5Q9</accession>
<comment type="caution">
    <text evidence="1">The sequence shown here is derived from an EMBL/GenBank/DDBJ whole genome shotgun (WGS) entry which is preliminary data.</text>
</comment>
<name>A0A1F6C5Q9_9BACT</name>
<proteinExistence type="predicted"/>
<gene>
    <name evidence="1" type="ORF">A2841_00050</name>
</gene>